<dbReference type="SUPFAM" id="SSF63491">
    <property type="entry name" value="BAG domain"/>
    <property type="match status" value="1"/>
</dbReference>
<dbReference type="InterPro" id="IPR003103">
    <property type="entry name" value="BAG_domain"/>
</dbReference>
<name>A0AAD3XRR3_NEPGR</name>
<dbReference type="PROSITE" id="PS51035">
    <property type="entry name" value="BAG"/>
    <property type="match status" value="1"/>
</dbReference>
<dbReference type="EMBL" id="BSYO01000015">
    <property type="protein sequence ID" value="GMH15102.1"/>
    <property type="molecule type" value="Genomic_DNA"/>
</dbReference>
<feature type="domain" description="BAG" evidence="3">
    <location>
        <begin position="65"/>
        <end position="142"/>
    </location>
</feature>
<dbReference type="GO" id="GO:0006457">
    <property type="term" value="P:protein folding"/>
    <property type="evidence" value="ECO:0007669"/>
    <property type="project" value="TreeGrafter"/>
</dbReference>
<protein>
    <recommendedName>
        <fullName evidence="3">BAG domain-containing protein</fullName>
    </recommendedName>
</protein>
<dbReference type="InterPro" id="IPR000048">
    <property type="entry name" value="IQ_motif_EF-hand-BS"/>
</dbReference>
<dbReference type="PROSITE" id="PS50096">
    <property type="entry name" value="IQ"/>
    <property type="match status" value="1"/>
</dbReference>
<evidence type="ECO:0000313" key="4">
    <source>
        <dbReference type="EMBL" id="GMH15102.1"/>
    </source>
</evidence>
<evidence type="ECO:0000259" key="3">
    <source>
        <dbReference type="PROSITE" id="PS51035"/>
    </source>
</evidence>
<keyword evidence="2" id="KW-0143">Chaperone</keyword>
<comment type="caution">
    <text evidence="4">The sequence shown here is derived from an EMBL/GenBank/DDBJ whole genome shotgun (WGS) entry which is preliminary data.</text>
</comment>
<accession>A0AAD3XRR3</accession>
<organism evidence="4 5">
    <name type="scientific">Nepenthes gracilis</name>
    <name type="common">Slender pitcher plant</name>
    <dbReference type="NCBI Taxonomy" id="150966"/>
    <lineage>
        <taxon>Eukaryota</taxon>
        <taxon>Viridiplantae</taxon>
        <taxon>Streptophyta</taxon>
        <taxon>Embryophyta</taxon>
        <taxon>Tracheophyta</taxon>
        <taxon>Spermatophyta</taxon>
        <taxon>Magnoliopsida</taxon>
        <taxon>eudicotyledons</taxon>
        <taxon>Gunneridae</taxon>
        <taxon>Pentapetalae</taxon>
        <taxon>Caryophyllales</taxon>
        <taxon>Nepenthaceae</taxon>
        <taxon>Nepenthes</taxon>
    </lineage>
</organism>
<evidence type="ECO:0000313" key="5">
    <source>
        <dbReference type="Proteomes" id="UP001279734"/>
    </source>
</evidence>
<dbReference type="SMART" id="SM00264">
    <property type="entry name" value="BAG"/>
    <property type="match status" value="1"/>
</dbReference>
<dbReference type="GO" id="GO:0005516">
    <property type="term" value="F:calmodulin binding"/>
    <property type="evidence" value="ECO:0007669"/>
    <property type="project" value="UniProtKB-KW"/>
</dbReference>
<dbReference type="InterPro" id="IPR040400">
    <property type="entry name" value="BAG5/6/7/8"/>
</dbReference>
<dbReference type="GO" id="GO:0009506">
    <property type="term" value="C:plasmodesma"/>
    <property type="evidence" value="ECO:0007669"/>
    <property type="project" value="TreeGrafter"/>
</dbReference>
<proteinExistence type="predicted"/>
<dbReference type="InterPro" id="IPR036533">
    <property type="entry name" value="BAG_dom_sf"/>
</dbReference>
<dbReference type="Gene3D" id="1.20.58.120">
    <property type="entry name" value="BAG domain"/>
    <property type="match status" value="1"/>
</dbReference>
<dbReference type="AlphaFoldDB" id="A0AAD3XRR3"/>
<dbReference type="GO" id="GO:0051087">
    <property type="term" value="F:protein-folding chaperone binding"/>
    <property type="evidence" value="ECO:0007669"/>
    <property type="project" value="InterPro"/>
</dbReference>
<sequence>MIDSPFFRSRRGDYLPARITSSPKSKPNVISIPVRFVGSEKSRSESVLKIQKSWRGFRVRKNVKKILAIKREVGEIEKRISERETLELIRRDEKEILKVTETLMALLFRLDSIHAVDDAVRDCRKAVTRKAISLQEMVDSIVAADRSVEDFIGRRKTTEIAGSADQAALDAVAEGENMAEPAESSSDDVARAATIASEAMNSESAEEVIGKNTDPMIQIEGIDHLIDSLAEVEGGGSNTGFQCLETQEKDPTGIDSACDYDDDDNQTMEVIDSAEYADHLGESEGLSEQEEEIPQLQESNESAKLIPEAEGKMGLLEIRGDAETKADMSEGKITEENCEKFPACSDRRAEILETGQTENNDSETFDNSESWVQGGKQDEVAKGNHEIGDLQPTAIERELSENSYAMERKEYKRNRELLERMMEENGKMMTMMRELFETTQTQSRMLSSLRQRVDQLERAFICDRLKRKKSYAAYC</sequence>
<dbReference type="Pfam" id="PF02179">
    <property type="entry name" value="BAG"/>
    <property type="match status" value="1"/>
</dbReference>
<gene>
    <name evidence="4" type="ORF">Nepgr_016943</name>
</gene>
<dbReference type="PANTHER" id="PTHR33322">
    <property type="entry name" value="BAG DOMAIN CONTAINING PROTEIN, EXPRESSED"/>
    <property type="match status" value="1"/>
</dbReference>
<keyword evidence="1" id="KW-0112">Calmodulin-binding</keyword>
<evidence type="ECO:0000256" key="1">
    <source>
        <dbReference type="ARBA" id="ARBA00022860"/>
    </source>
</evidence>
<dbReference type="PANTHER" id="PTHR33322:SF4">
    <property type="entry name" value="BAG DOMAIN CONTAINING PROTEIN, EXPRESSED"/>
    <property type="match status" value="1"/>
</dbReference>
<dbReference type="SMART" id="SM00015">
    <property type="entry name" value="IQ"/>
    <property type="match status" value="1"/>
</dbReference>
<dbReference type="Pfam" id="PF00612">
    <property type="entry name" value="IQ"/>
    <property type="match status" value="1"/>
</dbReference>
<evidence type="ECO:0000256" key="2">
    <source>
        <dbReference type="ARBA" id="ARBA00023186"/>
    </source>
</evidence>
<reference evidence="4" key="1">
    <citation type="submission" date="2023-05" db="EMBL/GenBank/DDBJ databases">
        <title>Nepenthes gracilis genome sequencing.</title>
        <authorList>
            <person name="Fukushima K."/>
        </authorList>
    </citation>
    <scope>NUCLEOTIDE SEQUENCE</scope>
    <source>
        <strain evidence="4">SING2019-196</strain>
    </source>
</reference>
<dbReference type="Proteomes" id="UP001279734">
    <property type="component" value="Unassembled WGS sequence"/>
</dbReference>
<keyword evidence="5" id="KW-1185">Reference proteome</keyword>